<evidence type="ECO:0000256" key="6">
    <source>
        <dbReference type="ARBA" id="ARBA00022989"/>
    </source>
</evidence>
<dbReference type="PANTHER" id="PTHR30065:SF1">
    <property type="entry name" value="SURFACE PRESENTATION OF ANTIGENS PROTEIN SPAR"/>
    <property type="match status" value="1"/>
</dbReference>
<evidence type="ECO:0000313" key="11">
    <source>
        <dbReference type="EMBL" id="MSS62997.1"/>
    </source>
</evidence>
<comment type="function">
    <text evidence="1 10">Role in flagellar biosynthesis.</text>
</comment>
<keyword evidence="7 10" id="KW-0472">Membrane</keyword>
<feature type="transmembrane region" description="Helical" evidence="10">
    <location>
        <begin position="124"/>
        <end position="143"/>
    </location>
</feature>
<keyword evidence="11" id="KW-0969">Cilium</keyword>
<evidence type="ECO:0000256" key="10">
    <source>
        <dbReference type="RuleBase" id="RU362071"/>
    </source>
</evidence>
<evidence type="ECO:0000256" key="2">
    <source>
        <dbReference type="ARBA" id="ARBA00009772"/>
    </source>
</evidence>
<keyword evidence="8 10" id="KW-0975">Bacterial flagellum</keyword>
<proteinExistence type="inferred from homology"/>
<evidence type="ECO:0000256" key="9">
    <source>
        <dbReference type="NCBIfam" id="TIGR01400"/>
    </source>
</evidence>
<accession>A0A6L5XWT2</accession>
<organism evidence="11 12">
    <name type="scientific">Velocimicrobium porci</name>
    <dbReference type="NCBI Taxonomy" id="2606634"/>
    <lineage>
        <taxon>Bacteria</taxon>
        <taxon>Bacillati</taxon>
        <taxon>Bacillota</taxon>
        <taxon>Clostridia</taxon>
        <taxon>Lachnospirales</taxon>
        <taxon>Lachnospiraceae</taxon>
        <taxon>Velocimicrobium</taxon>
    </lineage>
</organism>
<dbReference type="AlphaFoldDB" id="A0A6L5XWT2"/>
<evidence type="ECO:0000256" key="7">
    <source>
        <dbReference type="ARBA" id="ARBA00023136"/>
    </source>
</evidence>
<evidence type="ECO:0000256" key="8">
    <source>
        <dbReference type="ARBA" id="ARBA00023143"/>
    </source>
</evidence>
<keyword evidence="12" id="KW-1185">Reference proteome</keyword>
<reference evidence="11 12" key="1">
    <citation type="submission" date="2019-08" db="EMBL/GenBank/DDBJ databases">
        <title>In-depth cultivation of the pig gut microbiome towards novel bacterial diversity and tailored functional studies.</title>
        <authorList>
            <person name="Wylensek D."/>
            <person name="Hitch T.C.A."/>
            <person name="Clavel T."/>
        </authorList>
    </citation>
    <scope>NUCLEOTIDE SEQUENCE [LARGE SCALE GENOMIC DNA]</scope>
    <source>
        <strain evidence="11 12">WCA-693-APC-MOT-I</strain>
    </source>
</reference>
<comment type="subcellular location">
    <subcellularLocation>
        <location evidence="10">Cell membrane</location>
        <topology evidence="10">Multi-pass membrane protein</topology>
    </subcellularLocation>
    <subcellularLocation>
        <location evidence="10">Bacterial flagellum basal body</location>
    </subcellularLocation>
</comment>
<protein>
    <recommendedName>
        <fullName evidence="3 9">Flagellar biosynthetic protein FliR</fullName>
    </recommendedName>
</protein>
<dbReference type="GO" id="GO:0009425">
    <property type="term" value="C:bacterial-type flagellum basal body"/>
    <property type="evidence" value="ECO:0007669"/>
    <property type="project" value="UniProtKB-SubCell"/>
</dbReference>
<evidence type="ECO:0000313" key="12">
    <source>
        <dbReference type="Proteomes" id="UP000482209"/>
    </source>
</evidence>
<feature type="transmembrane region" description="Helical" evidence="10">
    <location>
        <begin position="182"/>
        <end position="204"/>
    </location>
</feature>
<dbReference type="Pfam" id="PF01311">
    <property type="entry name" value="Bac_export_1"/>
    <property type="match status" value="1"/>
</dbReference>
<feature type="transmembrane region" description="Helical" evidence="10">
    <location>
        <begin position="63"/>
        <end position="91"/>
    </location>
</feature>
<keyword evidence="11" id="KW-0282">Flagellum</keyword>
<dbReference type="RefSeq" id="WP_154517470.1">
    <property type="nucleotide sequence ID" value="NZ_VUMT01000004.1"/>
</dbReference>
<feature type="transmembrane region" description="Helical" evidence="10">
    <location>
        <begin position="216"/>
        <end position="240"/>
    </location>
</feature>
<name>A0A6L5XWT2_9FIRM</name>
<dbReference type="NCBIfam" id="TIGR01400">
    <property type="entry name" value="fliR"/>
    <property type="match status" value="1"/>
</dbReference>
<dbReference type="GO" id="GO:0044780">
    <property type="term" value="P:bacterial-type flagellum assembly"/>
    <property type="evidence" value="ECO:0007669"/>
    <property type="project" value="UniProtKB-UniRule"/>
</dbReference>
<gene>
    <name evidence="11" type="primary">fliR</name>
    <name evidence="11" type="ORF">FYJ58_03785</name>
</gene>
<evidence type="ECO:0000256" key="3">
    <source>
        <dbReference type="ARBA" id="ARBA00021717"/>
    </source>
</evidence>
<dbReference type="Proteomes" id="UP000482209">
    <property type="component" value="Unassembled WGS sequence"/>
</dbReference>
<feature type="transmembrane region" description="Helical" evidence="10">
    <location>
        <begin position="12"/>
        <end position="31"/>
    </location>
</feature>
<evidence type="ECO:0000256" key="1">
    <source>
        <dbReference type="ARBA" id="ARBA00002578"/>
    </source>
</evidence>
<keyword evidence="11" id="KW-0966">Cell projection</keyword>
<dbReference type="InterPro" id="IPR006303">
    <property type="entry name" value="FliR"/>
</dbReference>
<evidence type="ECO:0000256" key="5">
    <source>
        <dbReference type="ARBA" id="ARBA00022692"/>
    </source>
</evidence>
<comment type="similarity">
    <text evidence="2 10">Belongs to the FliR/MopE/SpaR family.</text>
</comment>
<sequence length="257" mass="28676">MSFTVENVEFYMLVIVRISAFLAVAPFYSITNVPRKLKVGLATFLGIMMISMIDYTPLKYNGVIGYGLLVVKDAIVGLVLGYMASICTYILNFAGQLIDMEIGFSMAQVLDPTTRLQTTVTGNYYSYMVMLLMMVTNMHYYILSAILDSFRLVPVGDVVLKGSLYEIMGQFMSDYFVIGFRIVLPIFAATLVINVVLGILARVAPQMNMFVIGMQLKIFAGLIILFLMVDMLPQVADFIFKEMKNMMSIMMAALASS</sequence>
<dbReference type="PANTHER" id="PTHR30065">
    <property type="entry name" value="FLAGELLAR BIOSYNTHETIC PROTEIN FLIR"/>
    <property type="match status" value="1"/>
</dbReference>
<keyword evidence="4 10" id="KW-1003">Cell membrane</keyword>
<dbReference type="PRINTS" id="PR00953">
    <property type="entry name" value="TYPE3IMRPROT"/>
</dbReference>
<feature type="transmembrane region" description="Helical" evidence="10">
    <location>
        <begin position="37"/>
        <end position="56"/>
    </location>
</feature>
<dbReference type="GO" id="GO:0005886">
    <property type="term" value="C:plasma membrane"/>
    <property type="evidence" value="ECO:0007669"/>
    <property type="project" value="UniProtKB-SubCell"/>
</dbReference>
<dbReference type="GO" id="GO:0006605">
    <property type="term" value="P:protein targeting"/>
    <property type="evidence" value="ECO:0007669"/>
    <property type="project" value="UniProtKB-UniRule"/>
</dbReference>
<keyword evidence="5 10" id="KW-0812">Transmembrane</keyword>
<keyword evidence="6 10" id="KW-1133">Transmembrane helix</keyword>
<evidence type="ECO:0000256" key="4">
    <source>
        <dbReference type="ARBA" id="ARBA00022475"/>
    </source>
</evidence>
<comment type="caution">
    <text evidence="11">The sequence shown here is derived from an EMBL/GenBank/DDBJ whole genome shotgun (WGS) entry which is preliminary data.</text>
</comment>
<dbReference type="InterPro" id="IPR002010">
    <property type="entry name" value="T3SS_IM_R"/>
</dbReference>
<dbReference type="EMBL" id="VUMT01000004">
    <property type="protein sequence ID" value="MSS62997.1"/>
    <property type="molecule type" value="Genomic_DNA"/>
</dbReference>